<feature type="domain" description="CATRA-Associated Small Protein" evidence="2">
    <location>
        <begin position="15"/>
        <end position="96"/>
    </location>
</feature>
<name>A0A810NC20_9ACTN</name>
<proteinExistence type="predicted"/>
<dbReference type="EMBL" id="AP023359">
    <property type="protein sequence ID" value="BCJ69398.1"/>
    <property type="molecule type" value="Genomic_DNA"/>
</dbReference>
<evidence type="ECO:0000313" key="3">
    <source>
        <dbReference type="EMBL" id="BCJ69398.1"/>
    </source>
</evidence>
<dbReference type="RefSeq" id="WP_212818656.1">
    <property type="nucleotide sequence ID" value="NZ_AP023359.1"/>
</dbReference>
<evidence type="ECO:0000313" key="4">
    <source>
        <dbReference type="Proteomes" id="UP000680866"/>
    </source>
</evidence>
<feature type="region of interest" description="Disordered" evidence="1">
    <location>
        <begin position="99"/>
        <end position="121"/>
    </location>
</feature>
<keyword evidence="4" id="KW-1185">Reference proteome</keyword>
<dbReference type="KEGG" id="pry:Prubr_64190"/>
<dbReference type="Pfam" id="PF20271">
    <property type="entry name" value="CATASP"/>
    <property type="match status" value="1"/>
</dbReference>
<reference evidence="3" key="1">
    <citation type="submission" date="2020-08" db="EMBL/GenBank/DDBJ databases">
        <title>Whole genome shotgun sequence of Polymorphospora rubra NBRC 101157.</title>
        <authorList>
            <person name="Komaki H."/>
            <person name="Tamura T."/>
        </authorList>
    </citation>
    <scope>NUCLEOTIDE SEQUENCE</scope>
    <source>
        <strain evidence="3">NBRC 101157</strain>
    </source>
</reference>
<evidence type="ECO:0000256" key="1">
    <source>
        <dbReference type="SAM" id="MobiDB-lite"/>
    </source>
</evidence>
<feature type="compositionally biased region" description="Basic and acidic residues" evidence="1">
    <location>
        <begin position="65"/>
        <end position="75"/>
    </location>
</feature>
<protein>
    <recommendedName>
        <fullName evidence="2">CATRA-Associated Small Protein domain-containing protein</fullName>
    </recommendedName>
</protein>
<organism evidence="3 4">
    <name type="scientific">Polymorphospora rubra</name>
    <dbReference type="NCBI Taxonomy" id="338584"/>
    <lineage>
        <taxon>Bacteria</taxon>
        <taxon>Bacillati</taxon>
        <taxon>Actinomycetota</taxon>
        <taxon>Actinomycetes</taxon>
        <taxon>Micromonosporales</taxon>
        <taxon>Micromonosporaceae</taxon>
        <taxon>Polymorphospora</taxon>
    </lineage>
</organism>
<dbReference type="AlphaFoldDB" id="A0A810NC20"/>
<evidence type="ECO:0000259" key="2">
    <source>
        <dbReference type="Pfam" id="PF20271"/>
    </source>
</evidence>
<accession>A0A810NC20</accession>
<dbReference type="Proteomes" id="UP000680866">
    <property type="component" value="Chromosome"/>
</dbReference>
<sequence>MTDHGLSDRTELDGLLCDMSDWRLPADAWHRAGESVDVLADAVRAGDRTTAAWAEATLELVGPERANRLGEEGSREPTPPPQDVRDRILEFPHRFGAAPRQHCWSTGPDGAPTGTDRCGAGRACLSARDRT</sequence>
<dbReference type="InterPro" id="IPR046924">
    <property type="entry name" value="CATASP"/>
</dbReference>
<gene>
    <name evidence="3" type="ORF">Prubr_64190</name>
</gene>
<feature type="region of interest" description="Disordered" evidence="1">
    <location>
        <begin position="63"/>
        <end position="84"/>
    </location>
</feature>